<evidence type="ECO:0000313" key="3">
    <source>
        <dbReference type="Proteomes" id="UP000623467"/>
    </source>
</evidence>
<dbReference type="Gene3D" id="3.30.2280.10">
    <property type="entry name" value="Hypothetical protein (hspc210)"/>
    <property type="match status" value="1"/>
</dbReference>
<evidence type="ECO:0000259" key="1">
    <source>
        <dbReference type="Pfam" id="PF05303"/>
    </source>
</evidence>
<keyword evidence="3" id="KW-1185">Reference proteome</keyword>
<protein>
    <recommendedName>
        <fullName evidence="1">GSKIP domain-containing protein</fullName>
    </recommendedName>
</protein>
<organism evidence="2 3">
    <name type="scientific">Mycena sanguinolenta</name>
    <dbReference type="NCBI Taxonomy" id="230812"/>
    <lineage>
        <taxon>Eukaryota</taxon>
        <taxon>Fungi</taxon>
        <taxon>Dikarya</taxon>
        <taxon>Basidiomycota</taxon>
        <taxon>Agaricomycotina</taxon>
        <taxon>Agaricomycetes</taxon>
        <taxon>Agaricomycetidae</taxon>
        <taxon>Agaricales</taxon>
        <taxon>Marasmiineae</taxon>
        <taxon>Mycenaceae</taxon>
        <taxon>Mycena</taxon>
    </lineage>
</organism>
<dbReference type="SUPFAM" id="SSF103107">
    <property type="entry name" value="Hypothetical protein c14orf129, hspc210"/>
    <property type="match status" value="1"/>
</dbReference>
<accession>A0A8H6XU72</accession>
<comment type="caution">
    <text evidence="2">The sequence shown here is derived from an EMBL/GenBank/DDBJ whole genome shotgun (WGS) entry which is preliminary data.</text>
</comment>
<sequence>MSTFCADELQHVLAEESSASSIGPFRLTSSGSLSATASVTLLEGQTILINLTTEGYSIIPGGQQKDISGETIVSPTGPTFESIEQLLTSVSTMYEKRRQEALIRALERICAN</sequence>
<name>A0A8H6XU72_9AGAR</name>
<reference evidence="2" key="1">
    <citation type="submission" date="2020-05" db="EMBL/GenBank/DDBJ databases">
        <title>Mycena genomes resolve the evolution of fungal bioluminescence.</title>
        <authorList>
            <person name="Tsai I.J."/>
        </authorList>
    </citation>
    <scope>NUCLEOTIDE SEQUENCE</scope>
    <source>
        <strain evidence="2">160909Yilan</strain>
    </source>
</reference>
<dbReference type="InterPro" id="IPR007967">
    <property type="entry name" value="GSKIP_dom"/>
</dbReference>
<proteinExistence type="predicted"/>
<gene>
    <name evidence="2" type="ORF">MSAN_01877200</name>
</gene>
<evidence type="ECO:0000313" key="2">
    <source>
        <dbReference type="EMBL" id="KAF7346491.1"/>
    </source>
</evidence>
<dbReference type="AlphaFoldDB" id="A0A8H6XU72"/>
<dbReference type="Proteomes" id="UP000623467">
    <property type="component" value="Unassembled WGS sequence"/>
</dbReference>
<feature type="domain" description="GSKIP" evidence="1">
    <location>
        <begin position="34"/>
        <end position="108"/>
    </location>
</feature>
<dbReference type="Pfam" id="PF05303">
    <property type="entry name" value="GSKIP_dom"/>
    <property type="match status" value="1"/>
</dbReference>
<dbReference type="OrthoDB" id="5804279at2759"/>
<dbReference type="EMBL" id="JACAZH010000019">
    <property type="protein sequence ID" value="KAF7346491.1"/>
    <property type="molecule type" value="Genomic_DNA"/>
</dbReference>
<dbReference type="InterPro" id="IPR023231">
    <property type="entry name" value="GSKIP_dom_sf"/>
</dbReference>